<dbReference type="Pfam" id="PF00533">
    <property type="entry name" value="BRCT"/>
    <property type="match status" value="1"/>
</dbReference>
<dbReference type="PROSITE" id="PS50172">
    <property type="entry name" value="BRCT"/>
    <property type="match status" value="1"/>
</dbReference>
<keyword evidence="10" id="KW-1185">Reference proteome</keyword>
<feature type="compositionally biased region" description="Basic and acidic residues" evidence="7">
    <location>
        <begin position="121"/>
        <end position="178"/>
    </location>
</feature>
<dbReference type="CDD" id="cd17752">
    <property type="entry name" value="BRCT_RFC1"/>
    <property type="match status" value="1"/>
</dbReference>
<dbReference type="InterPro" id="IPR036420">
    <property type="entry name" value="BRCT_dom_sf"/>
</dbReference>
<dbReference type="EMBL" id="BPLQ01008203">
    <property type="protein sequence ID" value="GIY35891.1"/>
    <property type="molecule type" value="Genomic_DNA"/>
</dbReference>
<dbReference type="SMART" id="SM00292">
    <property type="entry name" value="BRCT"/>
    <property type="match status" value="1"/>
</dbReference>
<sequence>MDIRKWFSPKPPGNGQNTADSNKKSSKLSKKRPIIESDSDEEPIPKIKEIKKSPKKNIPEKRKEVSVSDFFGTAPIARNVKKDAPKAKKIREENVHDDDDFQATLKQLDKPNKKLNGHKKPNPEKEDKDKNKNEFIKDEKEKIKSKEKTSPKESLLRDEKEKSKSKVKSSPKESKEVKPPASKKKLKAENLSKMEITPKSDKPIHKIVEIKDEKPAVKKPRSSGGNYASYLNREGPKALGSKEIPEGEEDCLAGLTFIITGVLESMERDEVKVLVERHGGKVMTTLSKNTKYIIIGRDAGASKLDKAEKLGTKQLDEDGLLDLIRTLPGKGPPKKSKPVKKENESETVSINKKSNTKMNLEDEFEMDCDDTFLLEATSDSKPKESNEPSRLEKDSSPKVISPKKKIVQGKMKISNLSHPRHLCGLTDISQLI</sequence>
<evidence type="ECO:0000259" key="8">
    <source>
        <dbReference type="PROSITE" id="PS50172"/>
    </source>
</evidence>
<keyword evidence="3" id="KW-0235">DNA replication</keyword>
<accession>A0AAV4SSJ6</accession>
<comment type="subcellular location">
    <subcellularLocation>
        <location evidence="1">Nucleus</location>
    </subcellularLocation>
</comment>
<feature type="compositionally biased region" description="Polar residues" evidence="7">
    <location>
        <begin position="346"/>
        <end position="358"/>
    </location>
</feature>
<dbReference type="InterPro" id="IPR001357">
    <property type="entry name" value="BRCT_dom"/>
</dbReference>
<evidence type="ECO:0000313" key="9">
    <source>
        <dbReference type="EMBL" id="GIY35891.1"/>
    </source>
</evidence>
<evidence type="ECO:0000256" key="1">
    <source>
        <dbReference type="ARBA" id="ARBA00004123"/>
    </source>
</evidence>
<feature type="compositionally biased region" description="Basic and acidic residues" evidence="7">
    <location>
        <begin position="187"/>
        <end position="216"/>
    </location>
</feature>
<feature type="region of interest" description="Disordered" evidence="7">
    <location>
        <begin position="375"/>
        <end position="413"/>
    </location>
</feature>
<comment type="similarity">
    <text evidence="2">Belongs to the activator 1 large subunit family.</text>
</comment>
<proteinExistence type="inferred from homology"/>
<feature type="compositionally biased region" description="Basic and acidic residues" evidence="7">
    <location>
        <begin position="43"/>
        <end position="66"/>
    </location>
</feature>
<dbReference type="Proteomes" id="UP001054837">
    <property type="component" value="Unassembled WGS sequence"/>
</dbReference>
<gene>
    <name evidence="9" type="primary">Rfc1</name>
    <name evidence="9" type="ORF">CDAR_44731</name>
</gene>
<dbReference type="AlphaFoldDB" id="A0AAV4SSJ6"/>
<evidence type="ECO:0000256" key="7">
    <source>
        <dbReference type="SAM" id="MobiDB-lite"/>
    </source>
</evidence>
<dbReference type="FunFam" id="3.40.50.10190:FF:000001">
    <property type="entry name" value="Replication factor C subunit 1"/>
    <property type="match status" value="1"/>
</dbReference>
<evidence type="ECO:0000256" key="3">
    <source>
        <dbReference type="ARBA" id="ARBA00022705"/>
    </source>
</evidence>
<keyword evidence="6" id="KW-0539">Nucleus</keyword>
<feature type="region of interest" description="Disordered" evidence="7">
    <location>
        <begin position="1"/>
        <end position="232"/>
    </location>
</feature>
<evidence type="ECO:0000256" key="6">
    <source>
        <dbReference type="ARBA" id="ARBA00023242"/>
    </source>
</evidence>
<feature type="domain" description="BRCT" evidence="8">
    <location>
        <begin position="247"/>
        <end position="325"/>
    </location>
</feature>
<dbReference type="GO" id="GO:0005524">
    <property type="term" value="F:ATP binding"/>
    <property type="evidence" value="ECO:0007669"/>
    <property type="project" value="UniProtKB-KW"/>
</dbReference>
<feature type="region of interest" description="Disordered" evidence="7">
    <location>
        <begin position="325"/>
        <end position="360"/>
    </location>
</feature>
<organism evidence="9 10">
    <name type="scientific">Caerostris darwini</name>
    <dbReference type="NCBI Taxonomy" id="1538125"/>
    <lineage>
        <taxon>Eukaryota</taxon>
        <taxon>Metazoa</taxon>
        <taxon>Ecdysozoa</taxon>
        <taxon>Arthropoda</taxon>
        <taxon>Chelicerata</taxon>
        <taxon>Arachnida</taxon>
        <taxon>Araneae</taxon>
        <taxon>Araneomorphae</taxon>
        <taxon>Entelegynae</taxon>
        <taxon>Araneoidea</taxon>
        <taxon>Araneidae</taxon>
        <taxon>Caerostris</taxon>
    </lineage>
</organism>
<reference evidence="9 10" key="1">
    <citation type="submission" date="2021-06" db="EMBL/GenBank/DDBJ databases">
        <title>Caerostris darwini draft genome.</title>
        <authorList>
            <person name="Kono N."/>
            <person name="Arakawa K."/>
        </authorList>
    </citation>
    <scope>NUCLEOTIDE SEQUENCE [LARGE SCALE GENOMIC DNA]</scope>
</reference>
<dbReference type="GO" id="GO:0005634">
    <property type="term" value="C:nucleus"/>
    <property type="evidence" value="ECO:0007669"/>
    <property type="project" value="UniProtKB-SubCell"/>
</dbReference>
<dbReference type="SUPFAM" id="SSF52113">
    <property type="entry name" value="BRCT domain"/>
    <property type="match status" value="1"/>
</dbReference>
<protein>
    <submittedName>
        <fullName evidence="9">Replication factor C subunit 1</fullName>
    </submittedName>
</protein>
<evidence type="ECO:0000313" key="10">
    <source>
        <dbReference type="Proteomes" id="UP001054837"/>
    </source>
</evidence>
<evidence type="ECO:0000256" key="2">
    <source>
        <dbReference type="ARBA" id="ARBA00006116"/>
    </source>
</evidence>
<dbReference type="Gene3D" id="3.40.50.10190">
    <property type="entry name" value="BRCT domain"/>
    <property type="match status" value="1"/>
</dbReference>
<keyword evidence="4" id="KW-0547">Nucleotide-binding</keyword>
<dbReference type="GO" id="GO:0006260">
    <property type="term" value="P:DNA replication"/>
    <property type="evidence" value="ECO:0007669"/>
    <property type="project" value="UniProtKB-KW"/>
</dbReference>
<feature type="compositionally biased region" description="Basic and acidic residues" evidence="7">
    <location>
        <begin position="80"/>
        <end position="94"/>
    </location>
</feature>
<feature type="compositionally biased region" description="Basic and acidic residues" evidence="7">
    <location>
        <begin position="378"/>
        <end position="396"/>
    </location>
</feature>
<evidence type="ECO:0000256" key="5">
    <source>
        <dbReference type="ARBA" id="ARBA00022840"/>
    </source>
</evidence>
<evidence type="ECO:0000256" key="4">
    <source>
        <dbReference type="ARBA" id="ARBA00022741"/>
    </source>
</evidence>
<name>A0AAV4SSJ6_9ARAC</name>
<comment type="caution">
    <text evidence="9">The sequence shown here is derived from an EMBL/GenBank/DDBJ whole genome shotgun (WGS) entry which is preliminary data.</text>
</comment>
<keyword evidence="5" id="KW-0067">ATP-binding</keyword>